<evidence type="ECO:0000259" key="6">
    <source>
        <dbReference type="Pfam" id="PF04116"/>
    </source>
</evidence>
<protein>
    <submittedName>
        <fullName evidence="7">Sterol desaturase family protein</fullName>
        <ecNumber evidence="7">1.-.-.-</ecNumber>
    </submittedName>
</protein>
<dbReference type="PANTHER" id="PTHR11863">
    <property type="entry name" value="STEROL DESATURASE"/>
    <property type="match status" value="1"/>
</dbReference>
<comment type="subcellular location">
    <subcellularLocation>
        <location evidence="1">Membrane</location>
    </subcellularLocation>
</comment>
<accession>A0ABW0SM30</accession>
<evidence type="ECO:0000256" key="1">
    <source>
        <dbReference type="ARBA" id="ARBA00004370"/>
    </source>
</evidence>
<gene>
    <name evidence="7" type="ORF">ACFPN1_08870</name>
</gene>
<dbReference type="EC" id="1.-.-.-" evidence="7"/>
<dbReference type="InterPro" id="IPR006694">
    <property type="entry name" value="Fatty_acid_hydroxylase"/>
</dbReference>
<keyword evidence="8" id="KW-1185">Reference proteome</keyword>
<evidence type="ECO:0000256" key="3">
    <source>
        <dbReference type="ARBA" id="ARBA00022989"/>
    </source>
</evidence>
<evidence type="ECO:0000313" key="7">
    <source>
        <dbReference type="EMBL" id="MFC5570168.1"/>
    </source>
</evidence>
<keyword evidence="2 5" id="KW-0812">Transmembrane</keyword>
<feature type="domain" description="Fatty acid hydroxylase" evidence="6">
    <location>
        <begin position="112"/>
        <end position="249"/>
    </location>
</feature>
<comment type="caution">
    <text evidence="7">The sequence shown here is derived from an EMBL/GenBank/DDBJ whole genome shotgun (WGS) entry which is preliminary data.</text>
</comment>
<organism evidence="7 8">
    <name type="scientific">Lysobacter yangpyeongensis</name>
    <dbReference type="NCBI Taxonomy" id="346182"/>
    <lineage>
        <taxon>Bacteria</taxon>
        <taxon>Pseudomonadati</taxon>
        <taxon>Pseudomonadota</taxon>
        <taxon>Gammaproteobacteria</taxon>
        <taxon>Lysobacterales</taxon>
        <taxon>Lysobacteraceae</taxon>
        <taxon>Lysobacter</taxon>
    </lineage>
</organism>
<evidence type="ECO:0000256" key="5">
    <source>
        <dbReference type="SAM" id="Phobius"/>
    </source>
</evidence>
<feature type="transmembrane region" description="Helical" evidence="5">
    <location>
        <begin position="7"/>
        <end position="28"/>
    </location>
</feature>
<keyword evidence="7" id="KW-0560">Oxidoreductase</keyword>
<dbReference type="Proteomes" id="UP001596036">
    <property type="component" value="Unassembled WGS sequence"/>
</dbReference>
<evidence type="ECO:0000256" key="4">
    <source>
        <dbReference type="ARBA" id="ARBA00023136"/>
    </source>
</evidence>
<dbReference type="InterPro" id="IPR050307">
    <property type="entry name" value="Sterol_Desaturase_Related"/>
</dbReference>
<dbReference type="EMBL" id="JBHSNM010000002">
    <property type="protein sequence ID" value="MFC5570168.1"/>
    <property type="molecule type" value="Genomic_DNA"/>
</dbReference>
<name>A0ABW0SM30_9GAMM</name>
<feature type="transmembrane region" description="Helical" evidence="5">
    <location>
        <begin position="153"/>
        <end position="180"/>
    </location>
</feature>
<proteinExistence type="predicted"/>
<sequence>MTRFVRYWFYPLLLVATLTLAFLTMRAGSDLQRVFGWFSLARLVLLLVVEWRLPLRKDWAMTWRSFLRDLKYGVVLGGGGFLVRYATGWLAIGVADNSSGALSQWPLPAQLLVLALTYEFVQYWQHRISHEARGPLGRFLWRAHVQHHLPRRVYLLMHVVSHPINFAIVMAVSTGVIFGLGVGKDAVFLFNVIMGLQGLVSHFNVDIKAGPLNYLLVGTELHRNHHSADLGEAGNYGVLTPFWDIVFGTFRYTPDRAPRALGVSEPAQYPPSNRLLQAMLLPFRPTARYAHAEEEP</sequence>
<evidence type="ECO:0000313" key="8">
    <source>
        <dbReference type="Proteomes" id="UP001596036"/>
    </source>
</evidence>
<keyword evidence="3 5" id="KW-1133">Transmembrane helix</keyword>
<dbReference type="GO" id="GO:0016491">
    <property type="term" value="F:oxidoreductase activity"/>
    <property type="evidence" value="ECO:0007669"/>
    <property type="project" value="UniProtKB-KW"/>
</dbReference>
<dbReference type="RefSeq" id="WP_386754521.1">
    <property type="nucleotide sequence ID" value="NZ_JBHSNM010000002.1"/>
</dbReference>
<reference evidence="8" key="1">
    <citation type="journal article" date="2019" name="Int. J. Syst. Evol. Microbiol.">
        <title>The Global Catalogue of Microorganisms (GCM) 10K type strain sequencing project: providing services to taxonomists for standard genome sequencing and annotation.</title>
        <authorList>
            <consortium name="The Broad Institute Genomics Platform"/>
            <consortium name="The Broad Institute Genome Sequencing Center for Infectious Disease"/>
            <person name="Wu L."/>
            <person name="Ma J."/>
        </authorList>
    </citation>
    <scope>NUCLEOTIDE SEQUENCE [LARGE SCALE GENOMIC DNA]</scope>
    <source>
        <strain evidence="8">KACC 11407</strain>
    </source>
</reference>
<feature type="transmembrane region" description="Helical" evidence="5">
    <location>
        <begin position="74"/>
        <end position="95"/>
    </location>
</feature>
<dbReference type="Pfam" id="PF04116">
    <property type="entry name" value="FA_hydroxylase"/>
    <property type="match status" value="1"/>
</dbReference>
<evidence type="ECO:0000256" key="2">
    <source>
        <dbReference type="ARBA" id="ARBA00022692"/>
    </source>
</evidence>
<feature type="transmembrane region" description="Helical" evidence="5">
    <location>
        <begin position="34"/>
        <end position="53"/>
    </location>
</feature>
<keyword evidence="4 5" id="KW-0472">Membrane</keyword>